<proteinExistence type="inferred from homology"/>
<keyword evidence="11" id="KW-1185">Reference proteome</keyword>
<evidence type="ECO:0000256" key="8">
    <source>
        <dbReference type="SAM" id="Coils"/>
    </source>
</evidence>
<evidence type="ECO:0000256" key="1">
    <source>
        <dbReference type="ARBA" id="ARBA00004273"/>
    </source>
</evidence>
<evidence type="ECO:0008006" key="12">
    <source>
        <dbReference type="Google" id="ProtNLM"/>
    </source>
</evidence>
<dbReference type="EMBL" id="FN648021">
    <property type="protein sequence ID" value="CBJ29329.1"/>
    <property type="molecule type" value="Genomic_DNA"/>
</dbReference>
<feature type="coiled-coil region" evidence="8">
    <location>
        <begin position="388"/>
        <end position="422"/>
    </location>
</feature>
<evidence type="ECO:0000256" key="6">
    <source>
        <dbReference type="ARBA" id="ARBA00023128"/>
    </source>
</evidence>
<evidence type="ECO:0000313" key="11">
    <source>
        <dbReference type="Proteomes" id="UP000002630"/>
    </source>
</evidence>
<keyword evidence="3" id="KW-0812">Transmembrane</keyword>
<dbReference type="InterPro" id="IPR019133">
    <property type="entry name" value="MIC60"/>
</dbReference>
<keyword evidence="6" id="KW-0496">Mitochondrion</keyword>
<dbReference type="GO" id="GO:0061617">
    <property type="term" value="C:MICOS complex"/>
    <property type="evidence" value="ECO:0007669"/>
    <property type="project" value="TreeGrafter"/>
</dbReference>
<evidence type="ECO:0000313" key="10">
    <source>
        <dbReference type="EMBL" id="CBJ29329.1"/>
    </source>
</evidence>
<dbReference type="EMBL" id="FN649728">
    <property type="protein sequence ID" value="CBJ29329.1"/>
    <property type="molecule type" value="Genomic_DNA"/>
</dbReference>
<feature type="compositionally biased region" description="Basic and acidic residues" evidence="9">
    <location>
        <begin position="37"/>
        <end position="49"/>
    </location>
</feature>
<accession>D7FKC6</accession>
<feature type="compositionally biased region" description="Low complexity" evidence="9">
    <location>
        <begin position="93"/>
        <end position="106"/>
    </location>
</feature>
<evidence type="ECO:0000256" key="2">
    <source>
        <dbReference type="ARBA" id="ARBA00010877"/>
    </source>
</evidence>
<dbReference type="PANTHER" id="PTHR15415">
    <property type="entry name" value="MITOFILIN"/>
    <property type="match status" value="1"/>
</dbReference>
<reference evidence="10 11" key="1">
    <citation type="journal article" date="2010" name="Nature">
        <title>The Ectocarpus genome and the independent evolution of multicellularity in brown algae.</title>
        <authorList>
            <person name="Cock J.M."/>
            <person name="Sterck L."/>
            <person name="Rouze P."/>
            <person name="Scornet D."/>
            <person name="Allen A.E."/>
            <person name="Amoutzias G."/>
            <person name="Anthouard V."/>
            <person name="Artiguenave F."/>
            <person name="Aury J.M."/>
            <person name="Badger J.H."/>
            <person name="Beszteri B."/>
            <person name="Billiau K."/>
            <person name="Bonnet E."/>
            <person name="Bothwell J.H."/>
            <person name="Bowler C."/>
            <person name="Boyen C."/>
            <person name="Brownlee C."/>
            <person name="Carrano C.J."/>
            <person name="Charrier B."/>
            <person name="Cho G.Y."/>
            <person name="Coelho S.M."/>
            <person name="Collen J."/>
            <person name="Corre E."/>
            <person name="Da Silva C."/>
            <person name="Delage L."/>
            <person name="Delaroque N."/>
            <person name="Dittami S.M."/>
            <person name="Doulbeau S."/>
            <person name="Elias M."/>
            <person name="Farnham G."/>
            <person name="Gachon C.M."/>
            <person name="Gschloessl B."/>
            <person name="Heesch S."/>
            <person name="Jabbari K."/>
            <person name="Jubin C."/>
            <person name="Kawai H."/>
            <person name="Kimura K."/>
            <person name="Kloareg B."/>
            <person name="Kupper F.C."/>
            <person name="Lang D."/>
            <person name="Le Bail A."/>
            <person name="Leblanc C."/>
            <person name="Lerouge P."/>
            <person name="Lohr M."/>
            <person name="Lopez P.J."/>
            <person name="Martens C."/>
            <person name="Maumus F."/>
            <person name="Michel G."/>
            <person name="Miranda-Saavedra D."/>
            <person name="Morales J."/>
            <person name="Moreau H."/>
            <person name="Motomura T."/>
            <person name="Nagasato C."/>
            <person name="Napoli C.A."/>
            <person name="Nelson D.R."/>
            <person name="Nyvall-Collen P."/>
            <person name="Peters A.F."/>
            <person name="Pommier C."/>
            <person name="Potin P."/>
            <person name="Poulain J."/>
            <person name="Quesneville H."/>
            <person name="Read B."/>
            <person name="Rensing S.A."/>
            <person name="Ritter A."/>
            <person name="Rousvoal S."/>
            <person name="Samanta M."/>
            <person name="Samson G."/>
            <person name="Schroeder D.C."/>
            <person name="Segurens B."/>
            <person name="Strittmatter M."/>
            <person name="Tonon T."/>
            <person name="Tregear J.W."/>
            <person name="Valentin K."/>
            <person name="von Dassow P."/>
            <person name="Yamagishi T."/>
            <person name="Van de Peer Y."/>
            <person name="Wincker P."/>
        </authorList>
    </citation>
    <scope>NUCLEOTIDE SEQUENCE [LARGE SCALE GENOMIC DNA]</scope>
    <source>
        <strain evidence="11">Ec32 / CCAP1310/4</strain>
    </source>
</reference>
<protein>
    <recommendedName>
        <fullName evidence="12">Mitofilin</fullName>
    </recommendedName>
</protein>
<feature type="compositionally biased region" description="Acidic residues" evidence="9">
    <location>
        <begin position="187"/>
        <end position="196"/>
    </location>
</feature>
<feature type="compositionally biased region" description="Basic and acidic residues" evidence="9">
    <location>
        <begin position="208"/>
        <end position="223"/>
    </location>
</feature>
<evidence type="ECO:0000256" key="4">
    <source>
        <dbReference type="ARBA" id="ARBA00022792"/>
    </source>
</evidence>
<dbReference type="InParanoid" id="D7FKC6"/>
<keyword evidence="5" id="KW-1133">Transmembrane helix</keyword>
<name>D7FKC6_ECTSI</name>
<feature type="region of interest" description="Disordered" evidence="9">
    <location>
        <begin position="69"/>
        <end position="111"/>
    </location>
</feature>
<gene>
    <name evidence="10" type="ORF">Esi_0143_0035</name>
</gene>
<dbReference type="AlphaFoldDB" id="D7FKC6"/>
<sequence length="611" mass="65388">MHVAYPPGKGTPTREAWDFGLTKRATDKVRQLSPFSRGDKSAKPDEFTSSGFEDKAMAAAMVATGASLAGERESFSRESATAAAEKKNEEGAEAATGESESSGVSSMVTDSGDAAVREAEALLKEAEAAAAFAADYAAAAAAAAGDATSSIETLSGGSSDESSGDKLASSPEGDDPASAAVEHAEVSGEEVGEGEEGLASPSTLAALQEKERRDAEAREELDGKKRRIRNEALSSVAEEMEVASAGLKRELEQSMLKDLKDLDEDSLRFRVAQLATELQERTKWEALRLMDGVQKKEAEISDKYEALLSEQKERYDGATGRALREQEKELSAEFVEKYGAELRVHLEHQANEFTEALHANAVAGREALEQELERRHADVVAELKAQDLDRSEKVVAELRELSNKAESKIMEVEAARNAEEAERLASEKVHRVTHATLSLAERFTSSAPIKKELDNLRRLAGGDPLLEAAAESIPADAAAKGIPTVSQLKQRFGIVKAECRRAALVPEQAGNGMMGHLVASALAKITFAPKGMVEGDEAEGVLARADYLLEAGELQSAVGELDKLHGLPADVAMDWLKDAKTRLTADEALRVIRCHASILNAEHLEALDGKA</sequence>
<feature type="region of interest" description="Disordered" evidence="9">
    <location>
        <begin position="144"/>
        <end position="227"/>
    </location>
</feature>
<dbReference type="OrthoDB" id="10261039at2759"/>
<comment type="similarity">
    <text evidence="2">Belongs to the MICOS complex subunit Mic60 family.</text>
</comment>
<feature type="region of interest" description="Disordered" evidence="9">
    <location>
        <begin position="28"/>
        <end position="49"/>
    </location>
</feature>
<keyword evidence="8" id="KW-0175">Coiled coil</keyword>
<dbReference type="OMA" id="CHASILN"/>
<evidence type="ECO:0000256" key="9">
    <source>
        <dbReference type="SAM" id="MobiDB-lite"/>
    </source>
</evidence>
<evidence type="ECO:0000256" key="3">
    <source>
        <dbReference type="ARBA" id="ARBA00022692"/>
    </source>
</evidence>
<comment type="subcellular location">
    <subcellularLocation>
        <location evidence="1">Mitochondrion inner membrane</location>
    </subcellularLocation>
</comment>
<organism evidence="10 11">
    <name type="scientific">Ectocarpus siliculosus</name>
    <name type="common">Brown alga</name>
    <name type="synonym">Conferva siliculosa</name>
    <dbReference type="NCBI Taxonomy" id="2880"/>
    <lineage>
        <taxon>Eukaryota</taxon>
        <taxon>Sar</taxon>
        <taxon>Stramenopiles</taxon>
        <taxon>Ochrophyta</taxon>
        <taxon>PX clade</taxon>
        <taxon>Phaeophyceae</taxon>
        <taxon>Ectocarpales</taxon>
        <taxon>Ectocarpaceae</taxon>
        <taxon>Ectocarpus</taxon>
    </lineage>
</organism>
<evidence type="ECO:0000256" key="7">
    <source>
        <dbReference type="ARBA" id="ARBA00023136"/>
    </source>
</evidence>
<evidence type="ECO:0000256" key="5">
    <source>
        <dbReference type="ARBA" id="ARBA00022989"/>
    </source>
</evidence>
<dbReference type="Proteomes" id="UP000002630">
    <property type="component" value="Linkage Group LG03"/>
</dbReference>
<keyword evidence="7" id="KW-0472">Membrane</keyword>
<dbReference type="PANTHER" id="PTHR15415:SF7">
    <property type="entry name" value="MICOS COMPLEX SUBUNIT MIC60"/>
    <property type="match status" value="1"/>
</dbReference>
<dbReference type="Pfam" id="PF09731">
    <property type="entry name" value="Mitofilin"/>
    <property type="match status" value="1"/>
</dbReference>
<keyword evidence="4" id="KW-0999">Mitochondrion inner membrane</keyword>
<dbReference type="eggNOG" id="KOG1854">
    <property type="taxonomic scope" value="Eukaryota"/>
</dbReference>
<dbReference type="GO" id="GO:0042407">
    <property type="term" value="P:cristae formation"/>
    <property type="evidence" value="ECO:0007669"/>
    <property type="project" value="TreeGrafter"/>
</dbReference>